<dbReference type="PANTHER" id="PTHR22762">
    <property type="entry name" value="ALPHA-GLUCOSIDASE"/>
    <property type="match status" value="1"/>
</dbReference>
<reference evidence="7" key="1">
    <citation type="submission" date="2023-04" db="EMBL/GenBank/DDBJ databases">
        <title>Ambrosiozyma monospora NBRC 1965.</title>
        <authorList>
            <person name="Ichikawa N."/>
            <person name="Sato H."/>
            <person name="Tonouchi N."/>
        </authorList>
    </citation>
    <scope>NUCLEOTIDE SEQUENCE</scope>
    <source>
        <strain evidence="7">NBRC 1965</strain>
    </source>
</reference>
<keyword evidence="5" id="KW-0472">Membrane</keyword>
<dbReference type="Pfam" id="PF01055">
    <property type="entry name" value="Glyco_hydro_31_2nd"/>
    <property type="match status" value="1"/>
</dbReference>
<evidence type="ECO:0000313" key="8">
    <source>
        <dbReference type="Proteomes" id="UP001165063"/>
    </source>
</evidence>
<dbReference type="InterPro" id="IPR030458">
    <property type="entry name" value="Glyco_hydro_31_AS"/>
</dbReference>
<comment type="similarity">
    <text evidence="1 3">Belongs to the glycosyl hydrolase 31 family.</text>
</comment>
<dbReference type="Gene3D" id="3.20.20.80">
    <property type="entry name" value="Glycosidases"/>
    <property type="match status" value="1"/>
</dbReference>
<evidence type="ECO:0000313" key="7">
    <source>
        <dbReference type="EMBL" id="GMG32812.1"/>
    </source>
</evidence>
<dbReference type="GO" id="GO:0005975">
    <property type="term" value="P:carbohydrate metabolic process"/>
    <property type="evidence" value="ECO:0007669"/>
    <property type="project" value="InterPro"/>
</dbReference>
<name>A0A9W6Z023_AMBMO</name>
<dbReference type="InterPro" id="IPR011013">
    <property type="entry name" value="Gal_mutarotase_sf_dom"/>
</dbReference>
<evidence type="ECO:0000256" key="3">
    <source>
        <dbReference type="RuleBase" id="RU361185"/>
    </source>
</evidence>
<feature type="transmembrane region" description="Helical" evidence="5">
    <location>
        <begin position="62"/>
        <end position="85"/>
    </location>
</feature>
<evidence type="ECO:0000256" key="2">
    <source>
        <dbReference type="ARBA" id="ARBA00023180"/>
    </source>
</evidence>
<accession>A0A9W6Z023</accession>
<dbReference type="CDD" id="cd14752">
    <property type="entry name" value="GH31_N"/>
    <property type="match status" value="1"/>
</dbReference>
<protein>
    <submittedName>
        <fullName evidence="7">Unnamed protein product</fullName>
    </submittedName>
</protein>
<gene>
    <name evidence="7" type="ORF">Amon01_000418900</name>
</gene>
<dbReference type="SUPFAM" id="SSF51445">
    <property type="entry name" value="(Trans)glycosidases"/>
    <property type="match status" value="1"/>
</dbReference>
<dbReference type="EMBL" id="BSXU01001959">
    <property type="protein sequence ID" value="GMG32812.1"/>
    <property type="molecule type" value="Genomic_DNA"/>
</dbReference>
<proteinExistence type="inferred from homology"/>
<feature type="region of interest" description="Disordered" evidence="4">
    <location>
        <begin position="19"/>
        <end position="42"/>
    </location>
</feature>
<dbReference type="PROSITE" id="PS00129">
    <property type="entry name" value="GLYCOSYL_HYDROL_F31_1"/>
    <property type="match status" value="1"/>
</dbReference>
<dbReference type="InterPro" id="IPR000322">
    <property type="entry name" value="Glyco_hydro_31_TIM"/>
</dbReference>
<keyword evidence="5" id="KW-1133">Transmembrane helix</keyword>
<dbReference type="AlphaFoldDB" id="A0A9W6Z023"/>
<dbReference type="Gene3D" id="2.60.40.1760">
    <property type="entry name" value="glycosyl hydrolase (family 31)"/>
    <property type="match status" value="1"/>
</dbReference>
<dbReference type="PANTHER" id="PTHR22762:SF133">
    <property type="entry name" value="P-TYPE DOMAIN-CONTAINING PROTEIN"/>
    <property type="match status" value="1"/>
</dbReference>
<evidence type="ECO:0000256" key="1">
    <source>
        <dbReference type="ARBA" id="ARBA00007806"/>
    </source>
</evidence>
<dbReference type="OrthoDB" id="1334205at2759"/>
<keyword evidence="5" id="KW-0812">Transmembrane</keyword>
<keyword evidence="8" id="KW-1185">Reference proteome</keyword>
<dbReference type="Proteomes" id="UP001165063">
    <property type="component" value="Unassembled WGS sequence"/>
</dbReference>
<dbReference type="GO" id="GO:0030246">
    <property type="term" value="F:carbohydrate binding"/>
    <property type="evidence" value="ECO:0007669"/>
    <property type="project" value="InterPro"/>
</dbReference>
<dbReference type="InterPro" id="IPR017853">
    <property type="entry name" value="GH"/>
</dbReference>
<evidence type="ECO:0000256" key="4">
    <source>
        <dbReference type="SAM" id="MobiDB-lite"/>
    </source>
</evidence>
<dbReference type="SUPFAM" id="SSF74650">
    <property type="entry name" value="Galactose mutarotase-like"/>
    <property type="match status" value="1"/>
</dbReference>
<keyword evidence="2" id="KW-0325">Glycoprotein</keyword>
<comment type="caution">
    <text evidence="7">The sequence shown here is derived from an EMBL/GenBank/DDBJ whole genome shotgun (WGS) entry which is preliminary data.</text>
</comment>
<feature type="domain" description="Glycoside hydrolase family 31 TIM barrel" evidence="6">
    <location>
        <begin position="479"/>
        <end position="656"/>
    </location>
</feature>
<evidence type="ECO:0000256" key="5">
    <source>
        <dbReference type="SAM" id="Phobius"/>
    </source>
</evidence>
<sequence length="682" mass="77057">MDSIKKKLEFLVNTQYHKLNNPEQDASSNDSTPTVDSNGDDNSIAQQQQELKQNKKLKNKKFIKYIIIALLGIAFFIIAFTTFPYHKDDDDIDNDSNSNKAIDGESHRSLNKPTYGDKHFVSGVITTTTAHHTRTLNKPTYGDKHFVSGVITTTTAHHTPTLTSGLTGIDTAIVMETATSDVMVDFGSNVLPSNSSLHDQESNNGSPDAIGVSQIPNVKDPNALNANELAKGYKLVDIQDDSSTTGSISATLELIDESTDIYGYDFKSLKLKVEYQNYNRLNLRIEPLDLSNTYIVPDDLLNRPLKEFTNGSFELGSSKLVFSYLADPFSFEIKRQSNSNSTIDKSSNILFSTHGNPLVFSNQFIQLNTTLPTNHNISGLGESYHRYINEPGSIRTIYSNDRGNIEDGNIYGSHPVYYDERSQSGSHAVYWRSSSIQEVIIEDTSLTWRSLGGIIDLYFYAGPTSKEAISQFVSSIGLPALQPYWSLGYHQCRWGYKSLEEVEDVIQNLKRSEIPLETMWLDIDFMDHYKDFTNDESRYPLKEFQKFIDSLHENNQHFVPIVDAAIHVPFGDDNKDYEPYSSGIKQNVFLKNPDNSTYIGKVWPGYTVFPDFLASQTALWWTENLKNWYEDIKFDGIWLDMNEAASFCIGSCGSSAISVRWRAKETSIIHHMQLTITNHRMI</sequence>
<keyword evidence="3" id="KW-0326">Glycosidase</keyword>
<keyword evidence="3" id="KW-0378">Hydrolase</keyword>
<evidence type="ECO:0000259" key="6">
    <source>
        <dbReference type="Pfam" id="PF01055"/>
    </source>
</evidence>
<dbReference type="GO" id="GO:0004553">
    <property type="term" value="F:hydrolase activity, hydrolyzing O-glycosyl compounds"/>
    <property type="evidence" value="ECO:0007669"/>
    <property type="project" value="InterPro"/>
</dbReference>
<organism evidence="7 8">
    <name type="scientific">Ambrosiozyma monospora</name>
    <name type="common">Yeast</name>
    <name type="synonym">Endomycopsis monosporus</name>
    <dbReference type="NCBI Taxonomy" id="43982"/>
    <lineage>
        <taxon>Eukaryota</taxon>
        <taxon>Fungi</taxon>
        <taxon>Dikarya</taxon>
        <taxon>Ascomycota</taxon>
        <taxon>Saccharomycotina</taxon>
        <taxon>Pichiomycetes</taxon>
        <taxon>Pichiales</taxon>
        <taxon>Pichiaceae</taxon>
        <taxon>Ambrosiozyma</taxon>
    </lineage>
</organism>